<dbReference type="Proteomes" id="UP001066276">
    <property type="component" value="Chromosome 2_2"/>
</dbReference>
<gene>
    <name evidence="2" type="ORF">NDU88_002922</name>
</gene>
<sequence>MKTARTQRAPEAEEEQSEHSHRLCGCAGGAERGRQVRREEVTPHAARQAKQGPESGSKEEVLLLSPKKKHSKE</sequence>
<reference evidence="2" key="1">
    <citation type="journal article" date="2022" name="bioRxiv">
        <title>Sequencing and chromosome-scale assembly of the giantPleurodeles waltlgenome.</title>
        <authorList>
            <person name="Brown T."/>
            <person name="Elewa A."/>
            <person name="Iarovenko S."/>
            <person name="Subramanian E."/>
            <person name="Araus A.J."/>
            <person name="Petzold A."/>
            <person name="Susuki M."/>
            <person name="Suzuki K.-i.T."/>
            <person name="Hayashi T."/>
            <person name="Toyoda A."/>
            <person name="Oliveira C."/>
            <person name="Osipova E."/>
            <person name="Leigh N.D."/>
            <person name="Simon A."/>
            <person name="Yun M.H."/>
        </authorList>
    </citation>
    <scope>NUCLEOTIDE SEQUENCE</scope>
    <source>
        <strain evidence="2">20211129_DDA</strain>
        <tissue evidence="2">Liver</tissue>
    </source>
</reference>
<accession>A0AAV7UYR3</accession>
<evidence type="ECO:0000313" key="3">
    <source>
        <dbReference type="Proteomes" id="UP001066276"/>
    </source>
</evidence>
<dbReference type="AlphaFoldDB" id="A0AAV7UYR3"/>
<evidence type="ECO:0000256" key="1">
    <source>
        <dbReference type="SAM" id="MobiDB-lite"/>
    </source>
</evidence>
<dbReference type="EMBL" id="JANPWB010000004">
    <property type="protein sequence ID" value="KAJ1193626.1"/>
    <property type="molecule type" value="Genomic_DNA"/>
</dbReference>
<protein>
    <submittedName>
        <fullName evidence="2">Uncharacterized protein</fullName>
    </submittedName>
</protein>
<feature type="region of interest" description="Disordered" evidence="1">
    <location>
        <begin position="1"/>
        <end position="73"/>
    </location>
</feature>
<keyword evidence="3" id="KW-1185">Reference proteome</keyword>
<name>A0AAV7UYR3_PLEWA</name>
<proteinExistence type="predicted"/>
<feature type="compositionally biased region" description="Basic and acidic residues" evidence="1">
    <location>
        <begin position="31"/>
        <end position="42"/>
    </location>
</feature>
<organism evidence="2 3">
    <name type="scientific">Pleurodeles waltl</name>
    <name type="common">Iberian ribbed newt</name>
    <dbReference type="NCBI Taxonomy" id="8319"/>
    <lineage>
        <taxon>Eukaryota</taxon>
        <taxon>Metazoa</taxon>
        <taxon>Chordata</taxon>
        <taxon>Craniata</taxon>
        <taxon>Vertebrata</taxon>
        <taxon>Euteleostomi</taxon>
        <taxon>Amphibia</taxon>
        <taxon>Batrachia</taxon>
        <taxon>Caudata</taxon>
        <taxon>Salamandroidea</taxon>
        <taxon>Salamandridae</taxon>
        <taxon>Pleurodelinae</taxon>
        <taxon>Pleurodeles</taxon>
    </lineage>
</organism>
<comment type="caution">
    <text evidence="2">The sequence shown here is derived from an EMBL/GenBank/DDBJ whole genome shotgun (WGS) entry which is preliminary data.</text>
</comment>
<evidence type="ECO:0000313" key="2">
    <source>
        <dbReference type="EMBL" id="KAJ1193626.1"/>
    </source>
</evidence>